<gene>
    <name evidence="2" type="ORF">ADJ77_07165</name>
    <name evidence="3" type="ORF">J5A51_06860</name>
</gene>
<dbReference type="Proteomes" id="UP000682005">
    <property type="component" value="Chromosome 1"/>
</dbReference>
<proteinExistence type="predicted"/>
<reference evidence="2 4" key="1">
    <citation type="submission" date="2015-07" db="EMBL/GenBank/DDBJ databases">
        <authorList>
            <person name="Noorani M."/>
        </authorList>
    </citation>
    <scope>NUCLEOTIDE SEQUENCE [LARGE SCALE GENOMIC DNA]</scope>
    <source>
        <strain evidence="2 4">W1435</strain>
    </source>
</reference>
<dbReference type="Proteomes" id="UP000060345">
    <property type="component" value="Chromosome 1"/>
</dbReference>
<evidence type="ECO:0000313" key="4">
    <source>
        <dbReference type="Proteomes" id="UP000060345"/>
    </source>
</evidence>
<accession>A0A0K1NLK5</accession>
<evidence type="ECO:0000313" key="3">
    <source>
        <dbReference type="EMBL" id="QUB87193.1"/>
    </source>
</evidence>
<feature type="transmembrane region" description="Helical" evidence="1">
    <location>
        <begin position="69"/>
        <end position="87"/>
    </location>
</feature>
<evidence type="ECO:0000313" key="2">
    <source>
        <dbReference type="EMBL" id="AKU69551.1"/>
    </source>
</evidence>
<dbReference type="RefSeq" id="WP_025077746.1">
    <property type="nucleotide sequence ID" value="NZ_BAKO01000004.1"/>
</dbReference>
<name>A0A0K1NLK5_9BACT</name>
<organism evidence="2 4">
    <name type="scientific">Prevotella fusca JCM 17724</name>
    <dbReference type="NCBI Taxonomy" id="1236517"/>
    <lineage>
        <taxon>Bacteria</taxon>
        <taxon>Pseudomonadati</taxon>
        <taxon>Bacteroidota</taxon>
        <taxon>Bacteroidia</taxon>
        <taxon>Bacteroidales</taxon>
        <taxon>Prevotellaceae</taxon>
        <taxon>Prevotella</taxon>
    </lineage>
</organism>
<keyword evidence="5" id="KW-1185">Reference proteome</keyword>
<sequence>MGTKIKPVKCPNCGSGLHTQLDAKRYLCQNCGTEYYIDDDDININVNHHHEYSYRCPQSNSSSSFSDRFAWIFYICFVVGFLLFMTLTCTNSTDSIFSSDKDSVKVSDNYDAIVPMLHKGKPCFFYICRRDFGYNSNYTDGIYYGFRDANTGAVMTDKLLVSEEEAERQDRMDIYRGNLAYFHQAKRWYLAVPNRYIFEIDPDALSMTETGKKFFSGKPALSSGISMIDILDDRFGEGFKVTNNLAVTYYFFPATGRLYTEDAFSYASKLPPAELNGEIRDSVYYRLEKENANSRTDAGGKYRLCRLKIKFHLGDPQNIFIPLTNGRQYYDEGERIIDVQPVSDWFPAFNAKVIYQDNQYVLIVYHPNISDNAPTVFQLWNTKGNVIWTQSPDTRIKVDEAIRDKQKIWLGGVKEIKNKGDENYCYSLDLQKGSWKCHYKFPDDYSITK</sequence>
<dbReference type="KEGG" id="pfus:ADJ77_07165"/>
<protein>
    <submittedName>
        <fullName evidence="2">DNA mismatch repair protein MutT</fullName>
    </submittedName>
    <submittedName>
        <fullName evidence="3">TFIIB-type zinc ribbon-containing protein</fullName>
    </submittedName>
</protein>
<evidence type="ECO:0000313" key="5">
    <source>
        <dbReference type="Proteomes" id="UP000682005"/>
    </source>
</evidence>
<keyword evidence="1" id="KW-0472">Membrane</keyword>
<evidence type="ECO:0000256" key="1">
    <source>
        <dbReference type="SAM" id="Phobius"/>
    </source>
</evidence>
<dbReference type="EMBL" id="CP072370">
    <property type="protein sequence ID" value="QUB87193.1"/>
    <property type="molecule type" value="Genomic_DNA"/>
</dbReference>
<reference evidence="3 5" key="2">
    <citation type="submission" date="2021-03" db="EMBL/GenBank/DDBJ databases">
        <title>Human Oral Microbial Genomes.</title>
        <authorList>
            <person name="Johnston C.D."/>
            <person name="Chen T."/>
            <person name="Dewhirst F.E."/>
        </authorList>
    </citation>
    <scope>NUCLEOTIDE SEQUENCE [LARGE SCALE GENOMIC DNA]</scope>
    <source>
        <strain evidence="3 5">W1435</strain>
    </source>
</reference>
<dbReference type="OrthoDB" id="7063564at2"/>
<dbReference type="STRING" id="1236517.ADJ77_07165"/>
<keyword evidence="1" id="KW-1133">Transmembrane helix</keyword>
<dbReference type="EMBL" id="CP012074">
    <property type="protein sequence ID" value="AKU69551.1"/>
    <property type="molecule type" value="Genomic_DNA"/>
</dbReference>
<dbReference type="AlphaFoldDB" id="A0A0K1NLK5"/>
<keyword evidence="1" id="KW-0812">Transmembrane</keyword>